<dbReference type="InterPro" id="IPR018034">
    <property type="entry name" value="Kri1"/>
</dbReference>
<dbReference type="GO" id="GO:0030686">
    <property type="term" value="C:90S preribosome"/>
    <property type="evidence" value="ECO:0007669"/>
    <property type="project" value="TreeGrafter"/>
</dbReference>
<name>A0A4W3GLK5_CALMI</name>
<dbReference type="AlphaFoldDB" id="A0A4W3GLK5"/>
<reference evidence="3" key="2">
    <citation type="journal article" date="2007" name="PLoS Biol.">
        <title>Survey sequencing and comparative analysis of the elephant shark (Callorhinchus milii) genome.</title>
        <authorList>
            <person name="Venkatesh B."/>
            <person name="Kirkness E.F."/>
            <person name="Loh Y.H."/>
            <person name="Halpern A.L."/>
            <person name="Lee A.P."/>
            <person name="Johnson J."/>
            <person name="Dandona N."/>
            <person name="Viswanathan L.D."/>
            <person name="Tay A."/>
            <person name="Venter J.C."/>
            <person name="Strausberg R.L."/>
            <person name="Brenner S."/>
        </authorList>
    </citation>
    <scope>NUCLEOTIDE SEQUENCE [LARGE SCALE GENOMIC DNA]</scope>
</reference>
<feature type="compositionally biased region" description="Acidic residues" evidence="1">
    <location>
        <begin position="43"/>
        <end position="60"/>
    </location>
</feature>
<accession>A0A4W3GLK5</accession>
<dbReference type="GO" id="GO:0000447">
    <property type="term" value="P:endonucleolytic cleavage in ITS1 to separate SSU-rRNA from 5.8S rRNA and LSU-rRNA from tricistronic rRNA transcript (SSU-rRNA, 5.8S rRNA, LSU-rRNA)"/>
    <property type="evidence" value="ECO:0007669"/>
    <property type="project" value="TreeGrafter"/>
</dbReference>
<protein>
    <submittedName>
        <fullName evidence="2">Uncharacterized protein</fullName>
    </submittedName>
</protein>
<evidence type="ECO:0000313" key="3">
    <source>
        <dbReference type="Proteomes" id="UP000314986"/>
    </source>
</evidence>
<reference evidence="3" key="3">
    <citation type="journal article" date="2014" name="Nature">
        <title>Elephant shark genome provides unique insights into gnathostome evolution.</title>
        <authorList>
            <consortium name="International Elephant Shark Genome Sequencing Consortium"/>
            <person name="Venkatesh B."/>
            <person name="Lee A.P."/>
            <person name="Ravi V."/>
            <person name="Maurya A.K."/>
            <person name="Lian M.M."/>
            <person name="Swann J.B."/>
            <person name="Ohta Y."/>
            <person name="Flajnik M.F."/>
            <person name="Sutoh Y."/>
            <person name="Kasahara M."/>
            <person name="Hoon S."/>
            <person name="Gangu V."/>
            <person name="Roy S.W."/>
            <person name="Irimia M."/>
            <person name="Korzh V."/>
            <person name="Kondrychyn I."/>
            <person name="Lim Z.W."/>
            <person name="Tay B.H."/>
            <person name="Tohari S."/>
            <person name="Kong K.W."/>
            <person name="Ho S."/>
            <person name="Lorente-Galdos B."/>
            <person name="Quilez J."/>
            <person name="Marques-Bonet T."/>
            <person name="Raney B.J."/>
            <person name="Ingham P.W."/>
            <person name="Tay A."/>
            <person name="Hillier L.W."/>
            <person name="Minx P."/>
            <person name="Boehm T."/>
            <person name="Wilson R.K."/>
            <person name="Brenner S."/>
            <person name="Warren W.C."/>
        </authorList>
    </citation>
    <scope>NUCLEOTIDE SEQUENCE [LARGE SCALE GENOMIC DNA]</scope>
</reference>
<dbReference type="STRING" id="7868.ENSCMIP00000004271"/>
<dbReference type="InParanoid" id="A0A4W3GLK5"/>
<dbReference type="PANTHER" id="PTHR14490:SF5">
    <property type="entry name" value="PROTEIN KRI1 HOMOLOG"/>
    <property type="match status" value="1"/>
</dbReference>
<keyword evidence="3" id="KW-1185">Reference proteome</keyword>
<dbReference type="Proteomes" id="UP000314986">
    <property type="component" value="Unassembled WGS sequence"/>
</dbReference>
<feature type="region of interest" description="Disordered" evidence="1">
    <location>
        <begin position="35"/>
        <end position="63"/>
    </location>
</feature>
<reference evidence="2" key="4">
    <citation type="submission" date="2025-08" db="UniProtKB">
        <authorList>
            <consortium name="Ensembl"/>
        </authorList>
    </citation>
    <scope>IDENTIFICATION</scope>
</reference>
<sequence length="126" mass="14825">MCSWRRLEKKTRPVLRRIAAFTRFEEKVSSPPLFAVKDRYGGEPEDEDSSSESDSESETEIDPKLDIDFYRTLSLLKKKDPQIYQKDVQFYATQENTAETTAKKSKRDKPMYLKDYERKVITEKDG</sequence>
<reference evidence="3" key="1">
    <citation type="journal article" date="2006" name="Science">
        <title>Ancient noncoding elements conserved in the human genome.</title>
        <authorList>
            <person name="Venkatesh B."/>
            <person name="Kirkness E.F."/>
            <person name="Loh Y.H."/>
            <person name="Halpern A.L."/>
            <person name="Lee A.P."/>
            <person name="Johnson J."/>
            <person name="Dandona N."/>
            <person name="Viswanathan L.D."/>
            <person name="Tay A."/>
            <person name="Venter J.C."/>
            <person name="Strausberg R.L."/>
            <person name="Brenner S."/>
        </authorList>
    </citation>
    <scope>NUCLEOTIDE SEQUENCE [LARGE SCALE GENOMIC DNA]</scope>
</reference>
<organism evidence="2 3">
    <name type="scientific">Callorhinchus milii</name>
    <name type="common">Ghost shark</name>
    <dbReference type="NCBI Taxonomy" id="7868"/>
    <lineage>
        <taxon>Eukaryota</taxon>
        <taxon>Metazoa</taxon>
        <taxon>Chordata</taxon>
        <taxon>Craniata</taxon>
        <taxon>Vertebrata</taxon>
        <taxon>Chondrichthyes</taxon>
        <taxon>Holocephali</taxon>
        <taxon>Chimaeriformes</taxon>
        <taxon>Callorhinchidae</taxon>
        <taxon>Callorhinchus</taxon>
    </lineage>
</organism>
<evidence type="ECO:0000313" key="2">
    <source>
        <dbReference type="Ensembl" id="ENSCMIP00000004271.1"/>
    </source>
</evidence>
<dbReference type="Ensembl" id="ENSCMIT00000004432.1">
    <property type="protein sequence ID" value="ENSCMIP00000004271.1"/>
    <property type="gene ID" value="ENSCMIG00000002545.1"/>
</dbReference>
<dbReference type="GO" id="GO:0005730">
    <property type="term" value="C:nucleolus"/>
    <property type="evidence" value="ECO:0007669"/>
    <property type="project" value="TreeGrafter"/>
</dbReference>
<evidence type="ECO:0000256" key="1">
    <source>
        <dbReference type="SAM" id="MobiDB-lite"/>
    </source>
</evidence>
<dbReference type="PANTHER" id="PTHR14490">
    <property type="entry name" value="ZINC FINGER, ZZ TYPE"/>
    <property type="match status" value="1"/>
</dbReference>
<proteinExistence type="predicted"/>
<reference evidence="2" key="5">
    <citation type="submission" date="2025-09" db="UniProtKB">
        <authorList>
            <consortium name="Ensembl"/>
        </authorList>
    </citation>
    <scope>IDENTIFICATION</scope>
</reference>